<dbReference type="EMBL" id="JALLPB020000247">
    <property type="protein sequence ID" value="KAL3811620.1"/>
    <property type="molecule type" value="Genomic_DNA"/>
</dbReference>
<sequence length="347" mass="39114">MHRMVRPSSSVIECDRSETNTSDLEIGALFALKRIGSPPESTVALQCADDQLMKIVCGIYIKTPIGTKAASGDFVNTTSEEEYEFDENIKSVKVPVPTEEVLALLDHATTKIVSPTSRIVSPTMAFDSPERKAKDDANDSLRSSHTTFHMDGGWFDRCVDDATFSSRLVAKKARRDDADTELASSLWSPIKVTTLPSSVPSMDATPFKNDPVDGKFRETLHDPHLDAERINPAHIIIREHVLEVRRTASGKVFLQCTFCKHLPQNERSKQSTISPQSIGHMYRANVRFMMNHVKHCEFIPEYIKDYSPKQSKLANFCGVKQYWMESARNKGLRDDKDRKCIVYCPKN</sequence>
<dbReference type="Proteomes" id="UP001530377">
    <property type="component" value="Unassembled WGS sequence"/>
</dbReference>
<gene>
    <name evidence="1" type="ORF">ACHAXA_006692</name>
</gene>
<name>A0ABD3RTV5_9STRA</name>
<accession>A0ABD3RTV5</accession>
<evidence type="ECO:0000313" key="2">
    <source>
        <dbReference type="Proteomes" id="UP001530377"/>
    </source>
</evidence>
<organism evidence="1 2">
    <name type="scientific">Cyclostephanos tholiformis</name>
    <dbReference type="NCBI Taxonomy" id="382380"/>
    <lineage>
        <taxon>Eukaryota</taxon>
        <taxon>Sar</taxon>
        <taxon>Stramenopiles</taxon>
        <taxon>Ochrophyta</taxon>
        <taxon>Bacillariophyta</taxon>
        <taxon>Coscinodiscophyceae</taxon>
        <taxon>Thalassiosirophycidae</taxon>
        <taxon>Stephanodiscales</taxon>
        <taxon>Stephanodiscaceae</taxon>
        <taxon>Cyclostephanos</taxon>
    </lineage>
</organism>
<reference evidence="1 2" key="1">
    <citation type="submission" date="2024-10" db="EMBL/GenBank/DDBJ databases">
        <title>Updated reference genomes for cyclostephanoid diatoms.</title>
        <authorList>
            <person name="Roberts W.R."/>
            <person name="Alverson A.J."/>
        </authorList>
    </citation>
    <scope>NUCLEOTIDE SEQUENCE [LARGE SCALE GENOMIC DNA]</scope>
    <source>
        <strain evidence="1 2">AJA228-03</strain>
    </source>
</reference>
<keyword evidence="2" id="KW-1185">Reference proteome</keyword>
<protein>
    <submittedName>
        <fullName evidence="1">Uncharacterized protein</fullName>
    </submittedName>
</protein>
<evidence type="ECO:0000313" key="1">
    <source>
        <dbReference type="EMBL" id="KAL3811620.1"/>
    </source>
</evidence>
<proteinExistence type="predicted"/>
<dbReference type="AlphaFoldDB" id="A0ABD3RTV5"/>
<comment type="caution">
    <text evidence="1">The sequence shown here is derived from an EMBL/GenBank/DDBJ whole genome shotgun (WGS) entry which is preliminary data.</text>
</comment>